<evidence type="ECO:0000259" key="3">
    <source>
        <dbReference type="Pfam" id="PF00675"/>
    </source>
</evidence>
<name>A0A538S9Y4_UNCEI</name>
<dbReference type="PANTHER" id="PTHR11851">
    <property type="entry name" value="METALLOPROTEASE"/>
    <property type="match status" value="1"/>
</dbReference>
<dbReference type="EMBL" id="VBOR01000086">
    <property type="protein sequence ID" value="TMQ48175.1"/>
    <property type="molecule type" value="Genomic_DNA"/>
</dbReference>
<feature type="domain" description="Peptidase M16 N-terminal" evidence="3">
    <location>
        <begin position="485"/>
        <end position="628"/>
    </location>
</feature>
<evidence type="ECO:0000256" key="2">
    <source>
        <dbReference type="SAM" id="SignalP"/>
    </source>
</evidence>
<evidence type="ECO:0000313" key="6">
    <source>
        <dbReference type="Proteomes" id="UP000316292"/>
    </source>
</evidence>
<dbReference type="InterPro" id="IPR050361">
    <property type="entry name" value="MPP/UQCRC_Complex"/>
</dbReference>
<gene>
    <name evidence="5" type="ORF">E6K71_07905</name>
</gene>
<dbReference type="InterPro" id="IPR011249">
    <property type="entry name" value="Metalloenz_LuxS/M16"/>
</dbReference>
<feature type="domain" description="Peptidase M16 N-terminal" evidence="3">
    <location>
        <begin position="45"/>
        <end position="189"/>
    </location>
</feature>
<dbReference type="Proteomes" id="UP000316292">
    <property type="component" value="Unassembled WGS sequence"/>
</dbReference>
<evidence type="ECO:0000313" key="5">
    <source>
        <dbReference type="EMBL" id="TMQ48175.1"/>
    </source>
</evidence>
<dbReference type="InterPro" id="IPR011765">
    <property type="entry name" value="Pept_M16_N"/>
</dbReference>
<feature type="domain" description="Peptidase M16 C-terminal" evidence="4">
    <location>
        <begin position="199"/>
        <end position="374"/>
    </location>
</feature>
<proteinExistence type="inferred from homology"/>
<accession>A0A538S9Y4</accession>
<comment type="similarity">
    <text evidence="1">Belongs to the peptidase M16 family.</text>
</comment>
<dbReference type="Pfam" id="PF05193">
    <property type="entry name" value="Peptidase_M16_C"/>
    <property type="match status" value="2"/>
</dbReference>
<comment type="caution">
    <text evidence="5">The sequence shown here is derived from an EMBL/GenBank/DDBJ whole genome shotgun (WGS) entry which is preliminary data.</text>
</comment>
<keyword evidence="2" id="KW-0732">Signal</keyword>
<organism evidence="5 6">
    <name type="scientific">Eiseniibacteriota bacterium</name>
    <dbReference type="NCBI Taxonomy" id="2212470"/>
    <lineage>
        <taxon>Bacteria</taxon>
        <taxon>Candidatus Eiseniibacteriota</taxon>
    </lineage>
</organism>
<dbReference type="AlphaFoldDB" id="A0A538S9Y4"/>
<dbReference type="Gene3D" id="3.30.830.10">
    <property type="entry name" value="Metalloenzyme, LuxS/M16 peptidase-like"/>
    <property type="match status" value="4"/>
</dbReference>
<reference evidence="5 6" key="1">
    <citation type="journal article" date="2019" name="Nat. Microbiol.">
        <title>Mediterranean grassland soil C-N compound turnover is dependent on rainfall and depth, and is mediated by genomically divergent microorganisms.</title>
        <authorList>
            <person name="Diamond S."/>
            <person name="Andeer P.F."/>
            <person name="Li Z."/>
            <person name="Crits-Christoph A."/>
            <person name="Burstein D."/>
            <person name="Anantharaman K."/>
            <person name="Lane K.R."/>
            <person name="Thomas B.C."/>
            <person name="Pan C."/>
            <person name="Northen T.R."/>
            <person name="Banfield J.F."/>
        </authorList>
    </citation>
    <scope>NUCLEOTIDE SEQUENCE [LARGE SCALE GENOMIC DNA]</scope>
    <source>
        <strain evidence="5">WS_1</strain>
    </source>
</reference>
<dbReference type="Pfam" id="PF00675">
    <property type="entry name" value="Peptidase_M16"/>
    <property type="match status" value="2"/>
</dbReference>
<dbReference type="GO" id="GO:0046872">
    <property type="term" value="F:metal ion binding"/>
    <property type="evidence" value="ECO:0007669"/>
    <property type="project" value="InterPro"/>
</dbReference>
<feature type="signal peptide" evidence="2">
    <location>
        <begin position="1"/>
        <end position="23"/>
    </location>
</feature>
<evidence type="ECO:0000259" key="4">
    <source>
        <dbReference type="Pfam" id="PF05193"/>
    </source>
</evidence>
<dbReference type="PANTHER" id="PTHR11851:SF49">
    <property type="entry name" value="MITOCHONDRIAL-PROCESSING PEPTIDASE SUBUNIT ALPHA"/>
    <property type="match status" value="1"/>
</dbReference>
<sequence length="891" mass="98680">MMRTRSIFAAALLCLATAPPLLAPGFAATSETIRREALPNGLRLILVENHSKPLVAVCIAVNGGSRTEPPALSGLSHYYEHLIFRGGSLKQGELEFRKQMQRIGEESGGYTTNDYTCYGFTAPKENFDEALDRSVDAWMNLKLTQEKVNKEREVVMSEYKQGEDRPDYKVYYQIERLMFRDHPYKRDTIGLRDVIEHATLPTFRTFYQDRYVPNQMILTVVGDFDAGSMHTKLAKAFAPYNRGRDGFEQGLTEKPQAEFRMGVESMKTPSTWTHVGFHVPPYSDPDAPALTVLAALLGDGSSSRLYKALKERQNLVTAVDAEFEVRKDPGIFLVSAELPPQNEAKVFGIVRDELKKVATASIPSAELERVKSSLENKYAFASERFFSRAERLCQFGIMSDVSLEPLWPSLIRSVSGEDLQRVARQYLAADQASYSVIRPAGTTGPSQAEIEALLPAWRDGWPAASAAAAAAILKKEVLPNGVTLLLQEDHSTPVVAVSALARGGQWIEPEGLAGVSNMAATLLRRGAGSMSAREISERADALGMTLGADGTADFAEVAWQAPSRNFAKAWDIFRDVVTQPTFPSSEVAKVREDLIQRAKSLGDRPFDYTNVAYRKTLYAHSPYRNPVAGDTTSLNRIGLADLRRAYETMFSGKNLVIAIVGDFDTPSALETARRSFARLRPGKPVLMEAQRDAAPEEGRIVFVDKDQEQVTYNTGWPTCSMRDADYVPLRLAVNLIGDRLFFKYVYEKGVAYRSWFYMSDRFGQMSAQNEMGVTPANFPMASAGVLEDVALVTREGVSKTDLAGIVSKTLSRYYLDVQEDASRAERLSFYELSGLGYEFAERYPEMLRKVTPEQVTAAARKYLAPGRYTRVAVGKEEAAASGKASPSAPSR</sequence>
<evidence type="ECO:0000256" key="1">
    <source>
        <dbReference type="ARBA" id="ARBA00007261"/>
    </source>
</evidence>
<feature type="chain" id="PRO_5021947689" evidence="2">
    <location>
        <begin position="24"/>
        <end position="891"/>
    </location>
</feature>
<dbReference type="InterPro" id="IPR007863">
    <property type="entry name" value="Peptidase_M16_C"/>
</dbReference>
<dbReference type="SUPFAM" id="SSF63411">
    <property type="entry name" value="LuxS/MPP-like metallohydrolase"/>
    <property type="match status" value="4"/>
</dbReference>
<feature type="domain" description="Peptidase M16 C-terminal" evidence="4">
    <location>
        <begin position="638"/>
        <end position="806"/>
    </location>
</feature>
<protein>
    <submittedName>
        <fullName evidence="5">Insulinase family protein</fullName>
    </submittedName>
</protein>